<dbReference type="EMBL" id="CDSF01000081">
    <property type="protein sequence ID" value="CEO97980.1"/>
    <property type="molecule type" value="Genomic_DNA"/>
</dbReference>
<organism evidence="2 4">
    <name type="scientific">Plasmodiophora brassicae</name>
    <name type="common">Clubroot disease agent</name>
    <dbReference type="NCBI Taxonomy" id="37360"/>
    <lineage>
        <taxon>Eukaryota</taxon>
        <taxon>Sar</taxon>
        <taxon>Rhizaria</taxon>
        <taxon>Endomyxa</taxon>
        <taxon>Phytomyxea</taxon>
        <taxon>Plasmodiophorida</taxon>
        <taxon>Plasmodiophoridae</taxon>
        <taxon>Plasmodiophora</taxon>
    </lineage>
</organism>
<keyword evidence="3" id="KW-0496">Mitochondrion</keyword>
<dbReference type="Proteomes" id="UP000039324">
    <property type="component" value="Unassembled WGS sequence"/>
</dbReference>
<name>A0A0G4IRT9_PLABS</name>
<dbReference type="SUPFAM" id="SSF51695">
    <property type="entry name" value="PLC-like phosphodiesterases"/>
    <property type="match status" value="1"/>
</dbReference>
<keyword evidence="4" id="KW-1185">Reference proteome</keyword>
<evidence type="ECO:0000313" key="2">
    <source>
        <dbReference type="EMBL" id="CEO97980.1"/>
    </source>
</evidence>
<keyword evidence="1" id="KW-0732">Signal</keyword>
<dbReference type="STRING" id="37360.A0A0G4IRT9"/>
<dbReference type="InterPro" id="IPR051057">
    <property type="entry name" value="PI-PLC_domain"/>
</dbReference>
<dbReference type="InterPro" id="IPR017946">
    <property type="entry name" value="PLC-like_Pdiesterase_TIM-brl"/>
</dbReference>
<evidence type="ECO:0000313" key="4">
    <source>
        <dbReference type="Proteomes" id="UP000039324"/>
    </source>
</evidence>
<dbReference type="Pfam" id="PF26146">
    <property type="entry name" value="PI-PLC_X"/>
    <property type="match status" value="1"/>
</dbReference>
<evidence type="ECO:0000313" key="5">
    <source>
        <dbReference type="Proteomes" id="UP000290189"/>
    </source>
</evidence>
<evidence type="ECO:0000256" key="1">
    <source>
        <dbReference type="SAM" id="SignalP"/>
    </source>
</evidence>
<proteinExistence type="predicted"/>
<feature type="chain" id="PRO_5035990735" description="Phosphatidylinositol-specific phospholipase C X domain-containing protein" evidence="1">
    <location>
        <begin position="24"/>
        <end position="368"/>
    </location>
</feature>
<dbReference type="Proteomes" id="UP000290189">
    <property type="component" value="Unassembled WGS sequence"/>
</dbReference>
<reference evidence="2 4" key="1">
    <citation type="submission" date="2015-02" db="EMBL/GenBank/DDBJ databases">
        <authorList>
            <person name="Chooi Y.-H."/>
        </authorList>
    </citation>
    <scope>NUCLEOTIDE SEQUENCE [LARGE SCALE GENOMIC DNA]</scope>
    <source>
        <strain evidence="2">E3</strain>
    </source>
</reference>
<dbReference type="AlphaFoldDB" id="A0A0G4IRT9"/>
<reference evidence="3 5" key="2">
    <citation type="submission" date="2018-03" db="EMBL/GenBank/DDBJ databases">
        <authorList>
            <person name="Fogelqvist J."/>
        </authorList>
    </citation>
    <scope>NUCLEOTIDE SEQUENCE [LARGE SCALE GENOMIC DNA]</scope>
</reference>
<dbReference type="PANTHER" id="PTHR13593:SF113">
    <property type="entry name" value="SI:DKEY-266F7.9"/>
    <property type="match status" value="1"/>
</dbReference>
<dbReference type="PANTHER" id="PTHR13593">
    <property type="match status" value="1"/>
</dbReference>
<evidence type="ECO:0000313" key="3">
    <source>
        <dbReference type="EMBL" id="SPQ98194.1"/>
    </source>
</evidence>
<feature type="signal peptide" evidence="1">
    <location>
        <begin position="1"/>
        <end position="23"/>
    </location>
</feature>
<dbReference type="GO" id="GO:0008081">
    <property type="term" value="F:phosphoric diester hydrolase activity"/>
    <property type="evidence" value="ECO:0007669"/>
    <property type="project" value="InterPro"/>
</dbReference>
<sequence>MKHAVHALAVMRLLVFVTGRLAAFDPGDWMRDLREVIGQFPLTRVAIPGSHNSGSHAATWKSARSDDSELHPVLHKVVPFVVADWARCQRNSILLQLLNGIRYLDVRLQYAPGGKSSLCHSVCCMPLADFNRELREFVDGHASEIVIVHSHRGIFGLSDNRDEAAAQQNEVVPAVVDGIGRERVANRLFTAGSLVNAFMDAGVNVVMVFPDESVSRRHNIWDESQSLTRHWPASENVRDVLNFAKELWRKRDNFSKLHVAELILSPKDTSIVAAAAAGLATGVPLGIVGSSLCKGLADYYVPQTIMGFCRQLTESVPDFLHHCWVTSSDDIFENINIIMIDDCDMQSGAIIKRIVQVNLDKIPLTNGP</sequence>
<accession>A0A0G4IRT9</accession>
<dbReference type="OrthoDB" id="1046782at2759"/>
<dbReference type="Gene3D" id="3.20.20.190">
    <property type="entry name" value="Phosphatidylinositol (PI) phosphodiesterase"/>
    <property type="match status" value="1"/>
</dbReference>
<geneLocation type="mitochondrion" evidence="3"/>
<evidence type="ECO:0008006" key="6">
    <source>
        <dbReference type="Google" id="ProtNLM"/>
    </source>
</evidence>
<gene>
    <name evidence="2" type="ORF">PBRA_006094</name>
    <name evidence="3" type="ORF">PLBR_LOCUS5409</name>
</gene>
<dbReference type="GO" id="GO:0006629">
    <property type="term" value="P:lipid metabolic process"/>
    <property type="evidence" value="ECO:0007669"/>
    <property type="project" value="InterPro"/>
</dbReference>
<dbReference type="EMBL" id="OVEO01000009">
    <property type="protein sequence ID" value="SPQ98194.1"/>
    <property type="molecule type" value="Genomic_DNA"/>
</dbReference>
<protein>
    <recommendedName>
        <fullName evidence="6">Phosphatidylinositol-specific phospholipase C X domain-containing protein</fullName>
    </recommendedName>
</protein>